<dbReference type="GO" id="GO:0030288">
    <property type="term" value="C:outer membrane-bounded periplasmic space"/>
    <property type="evidence" value="ECO:0007669"/>
    <property type="project" value="TreeGrafter"/>
</dbReference>
<dbReference type="InterPro" id="IPR002508">
    <property type="entry name" value="MurNAc-LAA_cat"/>
</dbReference>
<dbReference type="PANTHER" id="PTHR30404">
    <property type="entry name" value="N-ACETYLMURAMOYL-L-ALANINE AMIDASE"/>
    <property type="match status" value="1"/>
</dbReference>
<accession>A0A1G2MNU0</accession>
<dbReference type="GO" id="GO:0009253">
    <property type="term" value="P:peptidoglycan catabolic process"/>
    <property type="evidence" value="ECO:0007669"/>
    <property type="project" value="InterPro"/>
</dbReference>
<dbReference type="PANTHER" id="PTHR30404:SF0">
    <property type="entry name" value="N-ACETYLMURAMOYL-L-ALANINE AMIDASE AMIC"/>
    <property type="match status" value="1"/>
</dbReference>
<name>A0A1G2MNU0_9BACT</name>
<gene>
    <name evidence="3" type="ORF">A3D50_00650</name>
</gene>
<organism evidence="3 4">
    <name type="scientific">Candidatus Taylorbacteria bacterium RIFCSPHIGHO2_02_FULL_44_12</name>
    <dbReference type="NCBI Taxonomy" id="1802308"/>
    <lineage>
        <taxon>Bacteria</taxon>
        <taxon>Candidatus Tayloriibacteriota</taxon>
    </lineage>
</organism>
<keyword evidence="1" id="KW-0378">Hydrolase</keyword>
<evidence type="ECO:0000313" key="4">
    <source>
        <dbReference type="Proteomes" id="UP000178413"/>
    </source>
</evidence>
<evidence type="ECO:0000259" key="2">
    <source>
        <dbReference type="Pfam" id="PF01520"/>
    </source>
</evidence>
<dbReference type="STRING" id="1802308.A3D50_00650"/>
<feature type="domain" description="MurNAc-LAA" evidence="2">
    <location>
        <begin position="71"/>
        <end position="311"/>
    </location>
</feature>
<comment type="caution">
    <text evidence="3">The sequence shown here is derived from an EMBL/GenBank/DDBJ whole genome shotgun (WGS) entry which is preliminary data.</text>
</comment>
<sequence>MRHILIALLSTTIFGGIWFADRYPDQTGYIIRTVIDGGVQLAAAIAHKPKTVAGLKSAYDRAEQNQEKIRILIVPGHEPDYGGTEFKKIIERDLNVVLADHLLGFMGQNKKYQVFTTRTKEGWSPEFSDYFKNQWDSIVSWRAAIREQKTTMIAAGTHSRMEPAIKHNDIPRNVALRLHGINKWANENDIDIVIHIHFNDYPGHPKNIAGKHSGFAIYIPENQYQNSTSTRAVAEAIFRRLEEHTPVSTLSGESNGIIEDPDLIAIGADDSANAASMLIEYGYIYEPQFADPVDRDPVLKDLAFQTYLGIKDFFDPSANARLYNDTSISPYIWSKPIQ</sequence>
<protein>
    <recommendedName>
        <fullName evidence="2">MurNAc-LAA domain-containing protein</fullName>
    </recommendedName>
</protein>
<dbReference type="Pfam" id="PF01520">
    <property type="entry name" value="Amidase_3"/>
    <property type="match status" value="1"/>
</dbReference>
<reference evidence="3 4" key="1">
    <citation type="journal article" date="2016" name="Nat. Commun.">
        <title>Thousands of microbial genomes shed light on interconnected biogeochemical processes in an aquifer system.</title>
        <authorList>
            <person name="Anantharaman K."/>
            <person name="Brown C.T."/>
            <person name="Hug L.A."/>
            <person name="Sharon I."/>
            <person name="Castelle C.J."/>
            <person name="Probst A.J."/>
            <person name="Thomas B.C."/>
            <person name="Singh A."/>
            <person name="Wilkins M.J."/>
            <person name="Karaoz U."/>
            <person name="Brodie E.L."/>
            <person name="Williams K.H."/>
            <person name="Hubbard S.S."/>
            <person name="Banfield J.F."/>
        </authorList>
    </citation>
    <scope>NUCLEOTIDE SEQUENCE [LARGE SCALE GENOMIC DNA]</scope>
</reference>
<dbReference type="EMBL" id="MHRM01000001">
    <property type="protein sequence ID" value="OHA24691.1"/>
    <property type="molecule type" value="Genomic_DNA"/>
</dbReference>
<dbReference type="AlphaFoldDB" id="A0A1G2MNU0"/>
<proteinExistence type="predicted"/>
<evidence type="ECO:0000256" key="1">
    <source>
        <dbReference type="ARBA" id="ARBA00022801"/>
    </source>
</evidence>
<dbReference type="Proteomes" id="UP000178413">
    <property type="component" value="Unassembled WGS sequence"/>
</dbReference>
<evidence type="ECO:0000313" key="3">
    <source>
        <dbReference type="EMBL" id="OHA24691.1"/>
    </source>
</evidence>
<dbReference type="Gene3D" id="3.40.630.40">
    <property type="entry name" value="Zn-dependent exopeptidases"/>
    <property type="match status" value="1"/>
</dbReference>
<dbReference type="InterPro" id="IPR050695">
    <property type="entry name" value="N-acetylmuramoyl_amidase_3"/>
</dbReference>
<dbReference type="SUPFAM" id="SSF53187">
    <property type="entry name" value="Zn-dependent exopeptidases"/>
    <property type="match status" value="1"/>
</dbReference>
<dbReference type="GO" id="GO:0008745">
    <property type="term" value="F:N-acetylmuramoyl-L-alanine amidase activity"/>
    <property type="evidence" value="ECO:0007669"/>
    <property type="project" value="InterPro"/>
</dbReference>